<feature type="region of interest" description="Disordered" evidence="1">
    <location>
        <begin position="89"/>
        <end position="113"/>
    </location>
</feature>
<proteinExistence type="predicted"/>
<sequence length="389" mass="43331">MASAVISTKAVSENISQKEMSIESLVPMVNRWLEGVSTAMDPDILDDEGNEEDPREKDTDRGQNKALFMSQRRHLLMKSKCSKKYLDVNQNEDHSERDPSVSSSSKRCFSTDDIPRVIPPDPELLSSRDFFPGNFSHLKRESIDSTYVQRPFSPSPSLPSSDQLSLCEEEIVLLSPQFGHVLTQRRASDGMLLPRVNSSMNECDVRSRANRPSSRYSTRSSTPVSSFRLKASGLTLPPINGQNEQVEIPSICLSEKSATSSFHSSMESIHEQPVFYPTPPSTPRGENSSAKAPLLARRRASLPNVLATAQFSALPSVKEEHVSDDNARTLPPPDTTVIQKRRMQRSKSLPNASLGSHSDWQKFKARQAELGKDVSEKLLNLVPSYFNDI</sequence>
<feature type="compositionally biased region" description="Basic and acidic residues" evidence="1">
    <location>
        <begin position="52"/>
        <end position="63"/>
    </location>
</feature>
<feature type="region of interest" description="Disordered" evidence="1">
    <location>
        <begin position="201"/>
        <end position="224"/>
    </location>
</feature>
<feature type="compositionally biased region" description="Low complexity" evidence="1">
    <location>
        <begin position="211"/>
        <end position="224"/>
    </location>
</feature>
<dbReference type="KEGG" id="epa:110238774"/>
<protein>
    <submittedName>
        <fullName evidence="2">Uncharacterized protein</fullName>
    </submittedName>
</protein>
<dbReference type="Proteomes" id="UP000887567">
    <property type="component" value="Unplaced"/>
</dbReference>
<evidence type="ECO:0000256" key="1">
    <source>
        <dbReference type="SAM" id="MobiDB-lite"/>
    </source>
</evidence>
<keyword evidence="3" id="KW-1185">Reference proteome</keyword>
<feature type="region of interest" description="Disordered" evidence="1">
    <location>
        <begin position="40"/>
        <end position="68"/>
    </location>
</feature>
<accession>A0A913X7D2</accession>
<evidence type="ECO:0000313" key="3">
    <source>
        <dbReference type="Proteomes" id="UP000887567"/>
    </source>
</evidence>
<dbReference type="EnsemblMetazoa" id="XM_021044459.2">
    <property type="protein sequence ID" value="XP_020900118.1"/>
    <property type="gene ID" value="LOC110238774"/>
</dbReference>
<name>A0A913X7D2_EXADI</name>
<evidence type="ECO:0000313" key="2">
    <source>
        <dbReference type="EnsemblMetazoa" id="XP_020900118.1"/>
    </source>
</evidence>
<dbReference type="GeneID" id="110238774"/>
<dbReference type="OrthoDB" id="5978938at2759"/>
<organism evidence="2 3">
    <name type="scientific">Exaiptasia diaphana</name>
    <name type="common">Tropical sea anemone</name>
    <name type="synonym">Aiptasia pulchella</name>
    <dbReference type="NCBI Taxonomy" id="2652724"/>
    <lineage>
        <taxon>Eukaryota</taxon>
        <taxon>Metazoa</taxon>
        <taxon>Cnidaria</taxon>
        <taxon>Anthozoa</taxon>
        <taxon>Hexacorallia</taxon>
        <taxon>Actiniaria</taxon>
        <taxon>Aiptasiidae</taxon>
        <taxon>Exaiptasia</taxon>
    </lineage>
</organism>
<dbReference type="RefSeq" id="XP_020900118.1">
    <property type="nucleotide sequence ID" value="XM_021044459.2"/>
</dbReference>
<reference evidence="2" key="1">
    <citation type="submission" date="2022-11" db="UniProtKB">
        <authorList>
            <consortium name="EnsemblMetazoa"/>
        </authorList>
    </citation>
    <scope>IDENTIFICATION</scope>
</reference>
<dbReference type="AlphaFoldDB" id="A0A913X7D2"/>